<dbReference type="RefSeq" id="WP_344088813.1">
    <property type="nucleotide sequence ID" value="NZ_BAAAPO010000062.1"/>
</dbReference>
<dbReference type="Pfam" id="PF10604">
    <property type="entry name" value="Polyketide_cyc2"/>
    <property type="match status" value="1"/>
</dbReference>
<evidence type="ECO:0000313" key="1">
    <source>
        <dbReference type="EMBL" id="GAA1809157.1"/>
    </source>
</evidence>
<comment type="caution">
    <text evidence="1">The sequence shown here is derived from an EMBL/GenBank/DDBJ whole genome shotgun (WGS) entry which is preliminary data.</text>
</comment>
<dbReference type="SUPFAM" id="SSF55961">
    <property type="entry name" value="Bet v1-like"/>
    <property type="match status" value="1"/>
</dbReference>
<dbReference type="EMBL" id="BAAAPO010000062">
    <property type="protein sequence ID" value="GAA1809157.1"/>
    <property type="molecule type" value="Genomic_DNA"/>
</dbReference>
<sequence length="316" mass="34628">MTTRFERMEQVWRLLIASNDEALRAGHDVVDTDHVLLGLLVIGGESAARLRHEGLTLDAGRAAMAQVARDDLASIGILDEAWPTPPPSRYAAESLRFSERAREALEAAHTENDLPVLNAITTDSQGPATRLLEVAGIRTGALAQAGHAIEEEPEREAWTALVEETVPVAAERIWALLTDPRRRPEWDEDVAEITILDDSSFRGIPRIVADSPKFSSAFGFTGAVTTYRVSENSPGEAIAWDAQFPGRGGRLRGRQPFEERLRISLTPIAGGSTRLTIALRSDLRRTGGLLGALERRMSRFQEVRLRLIAQALAQSA</sequence>
<proteinExistence type="predicted"/>
<name>A0ABN2M5Y0_9MICO</name>
<reference evidence="1 2" key="1">
    <citation type="journal article" date="2019" name="Int. J. Syst. Evol. Microbiol.">
        <title>The Global Catalogue of Microorganisms (GCM) 10K type strain sequencing project: providing services to taxonomists for standard genome sequencing and annotation.</title>
        <authorList>
            <consortium name="The Broad Institute Genomics Platform"/>
            <consortium name="The Broad Institute Genome Sequencing Center for Infectious Disease"/>
            <person name="Wu L."/>
            <person name="Ma J."/>
        </authorList>
    </citation>
    <scope>NUCLEOTIDE SEQUENCE [LARGE SCALE GENOMIC DNA]</scope>
    <source>
        <strain evidence="1 2">JCM 15592</strain>
    </source>
</reference>
<dbReference type="InterPro" id="IPR023393">
    <property type="entry name" value="START-like_dom_sf"/>
</dbReference>
<protein>
    <recommendedName>
        <fullName evidence="3">Clp protease</fullName>
    </recommendedName>
</protein>
<evidence type="ECO:0000313" key="2">
    <source>
        <dbReference type="Proteomes" id="UP001499938"/>
    </source>
</evidence>
<evidence type="ECO:0008006" key="3">
    <source>
        <dbReference type="Google" id="ProtNLM"/>
    </source>
</evidence>
<keyword evidence="2" id="KW-1185">Reference proteome</keyword>
<organism evidence="1 2">
    <name type="scientific">Nostocoides veronense</name>
    <dbReference type="NCBI Taxonomy" id="330836"/>
    <lineage>
        <taxon>Bacteria</taxon>
        <taxon>Bacillati</taxon>
        <taxon>Actinomycetota</taxon>
        <taxon>Actinomycetes</taxon>
        <taxon>Micrococcales</taxon>
        <taxon>Intrasporangiaceae</taxon>
        <taxon>Nostocoides</taxon>
    </lineage>
</organism>
<dbReference type="Proteomes" id="UP001499938">
    <property type="component" value="Unassembled WGS sequence"/>
</dbReference>
<dbReference type="Gene3D" id="3.30.530.20">
    <property type="match status" value="1"/>
</dbReference>
<dbReference type="CDD" id="cd07812">
    <property type="entry name" value="SRPBCC"/>
    <property type="match status" value="1"/>
</dbReference>
<accession>A0ABN2M5Y0</accession>
<dbReference type="InterPro" id="IPR036628">
    <property type="entry name" value="Clp_N_dom_sf"/>
</dbReference>
<dbReference type="InterPro" id="IPR019587">
    <property type="entry name" value="Polyketide_cyclase/dehydratase"/>
</dbReference>
<gene>
    <name evidence="1" type="ORF">GCM10009811_35510</name>
</gene>
<dbReference type="Gene3D" id="1.10.1780.10">
    <property type="entry name" value="Clp, N-terminal domain"/>
    <property type="match status" value="1"/>
</dbReference>